<keyword evidence="2" id="KW-1185">Reference proteome</keyword>
<name>A0A9P8UUK7_9PEZI</name>
<dbReference type="Proteomes" id="UP000770015">
    <property type="component" value="Unassembled WGS sequence"/>
</dbReference>
<reference evidence="1" key="1">
    <citation type="journal article" date="2021" name="Nat. Commun.">
        <title>Genetic determinants of endophytism in the Arabidopsis root mycobiome.</title>
        <authorList>
            <person name="Mesny F."/>
            <person name="Miyauchi S."/>
            <person name="Thiergart T."/>
            <person name="Pickel B."/>
            <person name="Atanasova L."/>
            <person name="Karlsson M."/>
            <person name="Huettel B."/>
            <person name="Barry K.W."/>
            <person name="Haridas S."/>
            <person name="Chen C."/>
            <person name="Bauer D."/>
            <person name="Andreopoulos W."/>
            <person name="Pangilinan J."/>
            <person name="LaButti K."/>
            <person name="Riley R."/>
            <person name="Lipzen A."/>
            <person name="Clum A."/>
            <person name="Drula E."/>
            <person name="Henrissat B."/>
            <person name="Kohler A."/>
            <person name="Grigoriev I.V."/>
            <person name="Martin F.M."/>
            <person name="Hacquard S."/>
        </authorList>
    </citation>
    <scope>NUCLEOTIDE SEQUENCE</scope>
    <source>
        <strain evidence="1">MPI-SDFR-AT-0117</strain>
    </source>
</reference>
<proteinExistence type="predicted"/>
<evidence type="ECO:0000313" key="1">
    <source>
        <dbReference type="EMBL" id="KAH6658791.1"/>
    </source>
</evidence>
<evidence type="ECO:0000313" key="2">
    <source>
        <dbReference type="Proteomes" id="UP000770015"/>
    </source>
</evidence>
<dbReference type="EMBL" id="JAGSXJ010000060">
    <property type="protein sequence ID" value="KAH6658791.1"/>
    <property type="molecule type" value="Genomic_DNA"/>
</dbReference>
<gene>
    <name evidence="1" type="ORF">F5X68DRAFT_237993</name>
</gene>
<accession>A0A9P8UUK7</accession>
<sequence length="353" mass="37643">MTPRSFFLLSEESLVIGGDRLLGLASLGHDSLETAANVGPLVIDHGAAALGNRFLDLAKLVLDSLKACSENVDPLELRGVLGGELPFLLGEDSLATLGNRGFNLANLLLQALKASADGVAAVDNCLLRFDNPGPHAFKARAELDSLVQQMFGGVVEVGHARLDGANVSIEPFDVLDLFGVHGFKPMPLLGENSVAPAGDRALKIGHVLGNGLGDLLATFGLPRGEFGLAFALERLHFSLQLAEEVLPLALDLSFDLWKDFGFTVSKPLLKFLSVLLFLRLGPRSFSLAILFLDGLEDATDPLDLAGDHVDERWRGHPPSIAAPPKVMLSGLKDPGNVLEAHLVLGIHNLMQTR</sequence>
<organism evidence="1 2">
    <name type="scientific">Plectosphaerella plurivora</name>
    <dbReference type="NCBI Taxonomy" id="936078"/>
    <lineage>
        <taxon>Eukaryota</taxon>
        <taxon>Fungi</taxon>
        <taxon>Dikarya</taxon>
        <taxon>Ascomycota</taxon>
        <taxon>Pezizomycotina</taxon>
        <taxon>Sordariomycetes</taxon>
        <taxon>Hypocreomycetidae</taxon>
        <taxon>Glomerellales</taxon>
        <taxon>Plectosphaerellaceae</taxon>
        <taxon>Plectosphaerella</taxon>
    </lineage>
</organism>
<dbReference type="AlphaFoldDB" id="A0A9P8UUK7"/>
<protein>
    <submittedName>
        <fullName evidence="1">Uncharacterized protein</fullName>
    </submittedName>
</protein>
<comment type="caution">
    <text evidence="1">The sequence shown here is derived from an EMBL/GenBank/DDBJ whole genome shotgun (WGS) entry which is preliminary data.</text>
</comment>